<dbReference type="EMBL" id="LCDF01000024">
    <property type="protein sequence ID" value="KKS46758.1"/>
    <property type="molecule type" value="Genomic_DNA"/>
</dbReference>
<dbReference type="STRING" id="1618659.UV11_C0024G0002"/>
<keyword evidence="1" id="KW-0812">Transmembrane</keyword>
<gene>
    <name evidence="2" type="ORF">UV11_C0024G0002</name>
</gene>
<sequence>MIEQIQKIDWTNNELDLFRSKIMKRVYFTWFVRKVLVPAFVALPFASVLLIREFSKIEIFKIFETAFSKASQFNIGGLFNYVIATIRYTELDSFLILVSSLLLAIFFARRLLRDVYQLWFGGPFFERYGIKERRL</sequence>
<dbReference type="Proteomes" id="UP000034036">
    <property type="component" value="Unassembled WGS sequence"/>
</dbReference>
<keyword evidence="1" id="KW-1133">Transmembrane helix</keyword>
<reference evidence="2 3" key="1">
    <citation type="journal article" date="2015" name="Nature">
        <title>rRNA introns, odd ribosomes, and small enigmatic genomes across a large radiation of phyla.</title>
        <authorList>
            <person name="Brown C.T."/>
            <person name="Hug L.A."/>
            <person name="Thomas B.C."/>
            <person name="Sharon I."/>
            <person name="Castelle C.J."/>
            <person name="Singh A."/>
            <person name="Wilkins M.J."/>
            <person name="Williams K.H."/>
            <person name="Banfield J.F."/>
        </authorList>
    </citation>
    <scope>NUCLEOTIDE SEQUENCE [LARGE SCALE GENOMIC DNA]</scope>
</reference>
<feature type="transmembrane region" description="Helical" evidence="1">
    <location>
        <begin position="94"/>
        <end position="112"/>
    </location>
</feature>
<name>A0A0G1CAV1_9BACT</name>
<comment type="caution">
    <text evidence="2">The sequence shown here is derived from an EMBL/GenBank/DDBJ whole genome shotgun (WGS) entry which is preliminary data.</text>
</comment>
<evidence type="ECO:0000313" key="2">
    <source>
        <dbReference type="EMBL" id="KKS46758.1"/>
    </source>
</evidence>
<feature type="transmembrane region" description="Helical" evidence="1">
    <location>
        <begin position="27"/>
        <end position="51"/>
    </location>
</feature>
<keyword evidence="1" id="KW-0472">Membrane</keyword>
<proteinExistence type="predicted"/>
<organism evidence="2 3">
    <name type="scientific">Candidatus Giovannonibacteria bacterium GW2011_GWF2_42_19</name>
    <dbReference type="NCBI Taxonomy" id="1618659"/>
    <lineage>
        <taxon>Bacteria</taxon>
        <taxon>Candidatus Giovannoniibacteriota</taxon>
    </lineage>
</organism>
<evidence type="ECO:0000256" key="1">
    <source>
        <dbReference type="SAM" id="Phobius"/>
    </source>
</evidence>
<protein>
    <submittedName>
        <fullName evidence="2">Uncharacterized protein</fullName>
    </submittedName>
</protein>
<dbReference type="AlphaFoldDB" id="A0A0G1CAV1"/>
<evidence type="ECO:0000313" key="3">
    <source>
        <dbReference type="Proteomes" id="UP000034036"/>
    </source>
</evidence>
<accession>A0A0G1CAV1</accession>